<dbReference type="OrthoDB" id="2082416at2"/>
<evidence type="ECO:0000313" key="2">
    <source>
        <dbReference type="Proteomes" id="UP000248840"/>
    </source>
</evidence>
<dbReference type="Gene3D" id="3.30.460.90">
    <property type="match status" value="1"/>
</dbReference>
<dbReference type="AlphaFoldDB" id="A0A328Z002"/>
<evidence type="ECO:0000313" key="1">
    <source>
        <dbReference type="EMBL" id="RAR75606.1"/>
    </source>
</evidence>
<dbReference type="RefSeq" id="WP_112111971.1">
    <property type="nucleotide sequence ID" value="NZ_QLSZ01000001.1"/>
</dbReference>
<dbReference type="Proteomes" id="UP000248840">
    <property type="component" value="Unassembled WGS sequence"/>
</dbReference>
<gene>
    <name evidence="1" type="ORF">CLV55_101306</name>
</gene>
<reference evidence="1 2" key="1">
    <citation type="submission" date="2018-06" db="EMBL/GenBank/DDBJ databases">
        <title>Genomic Encyclopedia of Archaeal and Bacterial Type Strains, Phase II (KMG-II): from individual species to whole genera.</title>
        <authorList>
            <person name="Goeker M."/>
        </authorList>
    </citation>
    <scope>NUCLEOTIDE SEQUENCE [LARGE SCALE GENOMIC DNA]</scope>
    <source>
        <strain evidence="1 2">DSM 25663</strain>
    </source>
</reference>
<accession>A0A328Z002</accession>
<comment type="caution">
    <text evidence="1">The sequence shown here is derived from an EMBL/GenBank/DDBJ whole genome shotgun (WGS) entry which is preliminary data.</text>
</comment>
<proteinExistence type="predicted"/>
<keyword evidence="2" id="KW-1185">Reference proteome</keyword>
<dbReference type="Pfam" id="PF18144">
    <property type="entry name" value="SMODS"/>
    <property type="match status" value="1"/>
</dbReference>
<sequence>MAKTVNTAFNEFNKDVVNLDIDRTNKANSSRDWLFGQLNNLDSKDDLDFPFKYEDKHIKFGSFARKTKIRELDDVDIMFCLTANGATYLKKFNTYTIHTSNAGYRLKNLSDNYILNSRKVVNKLKSSLSKIEHYKSADLHSRGEAATLNLQSYEWVFDIVPCFYTDTNLYLIPDGNGNWKSTDPRIDQELITNTNQNYNGRLLQLIRTLKYWNRHHSSHTISSYLFEQIVINYTNSRTELSQWIDFDIRDFYNYLALSIYSAVNDPKGIQGNLNTLTYDQKKSISDKSSWAYSKAKEATNAETNEKDQEKAMNKWGEIFGSKFPTYG</sequence>
<evidence type="ECO:0008006" key="3">
    <source>
        <dbReference type="Google" id="ProtNLM"/>
    </source>
</evidence>
<dbReference type="EMBL" id="QLSZ01000001">
    <property type="protein sequence ID" value="RAR75606.1"/>
    <property type="molecule type" value="Genomic_DNA"/>
</dbReference>
<organism evidence="1 2">
    <name type="scientific">Flavobacterium aciduliphilum</name>
    <dbReference type="NCBI Taxonomy" id="1101402"/>
    <lineage>
        <taxon>Bacteria</taxon>
        <taxon>Pseudomonadati</taxon>
        <taxon>Bacteroidota</taxon>
        <taxon>Flavobacteriia</taxon>
        <taxon>Flavobacteriales</taxon>
        <taxon>Flavobacteriaceae</taxon>
        <taxon>Flavobacterium</taxon>
    </lineage>
</organism>
<name>A0A328Z002_9FLAO</name>
<protein>
    <recommendedName>
        <fullName evidence="3">Nucleotidyltransferase</fullName>
    </recommendedName>
</protein>